<feature type="domain" description="Metallo-beta-lactamase" evidence="1">
    <location>
        <begin position="12"/>
        <end position="205"/>
    </location>
</feature>
<dbReference type="SMART" id="SM00849">
    <property type="entry name" value="Lactamase_B"/>
    <property type="match status" value="1"/>
</dbReference>
<dbReference type="InterPro" id="IPR050855">
    <property type="entry name" value="NDM-1-like"/>
</dbReference>
<dbReference type="OrthoDB" id="9802248at2"/>
<evidence type="ECO:0000259" key="1">
    <source>
        <dbReference type="SMART" id="SM00849"/>
    </source>
</evidence>
<comment type="caution">
    <text evidence="2">The sequence shown here is derived from an EMBL/GenBank/DDBJ whole genome shotgun (WGS) entry which is preliminary data.</text>
</comment>
<protein>
    <submittedName>
        <fullName evidence="2">MBL fold metallo-hydrolase</fullName>
    </submittedName>
</protein>
<evidence type="ECO:0000313" key="2">
    <source>
        <dbReference type="EMBL" id="TLD72540.1"/>
    </source>
</evidence>
<reference evidence="2 3" key="1">
    <citation type="submission" date="2019-05" db="EMBL/GenBank/DDBJ databases">
        <title>Verrucobacter flavum gen. nov., sp. nov. a new member of the family Verrucomicrobiaceae.</title>
        <authorList>
            <person name="Szuroczki S."/>
            <person name="Abbaszade G."/>
            <person name="Szabo A."/>
            <person name="Felfoldi T."/>
            <person name="Schumann P."/>
            <person name="Boka K."/>
            <person name="Keki Z."/>
            <person name="Toumi M."/>
            <person name="Toth E."/>
        </authorList>
    </citation>
    <scope>NUCLEOTIDE SEQUENCE [LARGE SCALE GENOMIC DNA]</scope>
    <source>
        <strain evidence="2 3">MG-N-17</strain>
    </source>
</reference>
<gene>
    <name evidence="2" type="ORF">FEM03_00230</name>
</gene>
<name>A0A5R8KJV6_9BACT</name>
<sequence length="237" mass="26229">MQEDLLQVRSLGVNFYVLRDSKGLYLIDGGFIGGRHLLRHSLIKRRWDSERIVGIIVTHGHLDHILNIGRIAEETGAWIAAPRQDASHYEGCPSYHGAAKITGCLEGIGRPLLGFRKFTPTRFLDDGDFLDIWHGLTVIHLPGHTAGHSGFYCERRRLLFCSDLFASYGCFSHLPPTIFNSSGADIPNSVATALELDLVGILPNHCDRSSPEVHLRRLVAINRRIQEAQQAGSSNGG</sequence>
<proteinExistence type="predicted"/>
<dbReference type="PANTHER" id="PTHR42951">
    <property type="entry name" value="METALLO-BETA-LACTAMASE DOMAIN-CONTAINING"/>
    <property type="match status" value="1"/>
</dbReference>
<dbReference type="Proteomes" id="UP000306196">
    <property type="component" value="Unassembled WGS sequence"/>
</dbReference>
<evidence type="ECO:0000313" key="3">
    <source>
        <dbReference type="Proteomes" id="UP000306196"/>
    </source>
</evidence>
<dbReference type="Gene3D" id="3.60.15.10">
    <property type="entry name" value="Ribonuclease Z/Hydroxyacylglutathione hydrolase-like"/>
    <property type="match status" value="1"/>
</dbReference>
<dbReference type="EMBL" id="VAUV01000001">
    <property type="protein sequence ID" value="TLD72540.1"/>
    <property type="molecule type" value="Genomic_DNA"/>
</dbReference>
<accession>A0A5R8KJV6</accession>
<dbReference type="AlphaFoldDB" id="A0A5R8KJV6"/>
<organism evidence="2 3">
    <name type="scientific">Phragmitibacter flavus</name>
    <dbReference type="NCBI Taxonomy" id="2576071"/>
    <lineage>
        <taxon>Bacteria</taxon>
        <taxon>Pseudomonadati</taxon>
        <taxon>Verrucomicrobiota</taxon>
        <taxon>Verrucomicrobiia</taxon>
        <taxon>Verrucomicrobiales</taxon>
        <taxon>Verrucomicrobiaceae</taxon>
        <taxon>Phragmitibacter</taxon>
    </lineage>
</organism>
<keyword evidence="3" id="KW-1185">Reference proteome</keyword>
<dbReference type="Pfam" id="PF00753">
    <property type="entry name" value="Lactamase_B"/>
    <property type="match status" value="1"/>
</dbReference>
<dbReference type="InterPro" id="IPR036866">
    <property type="entry name" value="RibonucZ/Hydroxyglut_hydro"/>
</dbReference>
<keyword evidence="2" id="KW-0378">Hydrolase</keyword>
<dbReference type="GO" id="GO:0016787">
    <property type="term" value="F:hydrolase activity"/>
    <property type="evidence" value="ECO:0007669"/>
    <property type="project" value="UniProtKB-KW"/>
</dbReference>
<dbReference type="PANTHER" id="PTHR42951:SF17">
    <property type="entry name" value="METALLO-BETA-LACTAMASE DOMAIN-CONTAINING PROTEIN"/>
    <property type="match status" value="1"/>
</dbReference>
<dbReference type="RefSeq" id="WP_138084164.1">
    <property type="nucleotide sequence ID" value="NZ_VAUV01000001.1"/>
</dbReference>
<dbReference type="SUPFAM" id="SSF56281">
    <property type="entry name" value="Metallo-hydrolase/oxidoreductase"/>
    <property type="match status" value="1"/>
</dbReference>
<dbReference type="InterPro" id="IPR001279">
    <property type="entry name" value="Metallo-B-lactamas"/>
</dbReference>